<keyword evidence="2" id="KW-1185">Reference proteome</keyword>
<dbReference type="AlphaFoldDB" id="A0AAV7M1V3"/>
<reference evidence="1" key="1">
    <citation type="journal article" date="2022" name="bioRxiv">
        <title>Sequencing and chromosome-scale assembly of the giantPleurodeles waltlgenome.</title>
        <authorList>
            <person name="Brown T."/>
            <person name="Elewa A."/>
            <person name="Iarovenko S."/>
            <person name="Subramanian E."/>
            <person name="Araus A.J."/>
            <person name="Petzold A."/>
            <person name="Susuki M."/>
            <person name="Suzuki K.-i.T."/>
            <person name="Hayashi T."/>
            <person name="Toyoda A."/>
            <person name="Oliveira C."/>
            <person name="Osipova E."/>
            <person name="Leigh N.D."/>
            <person name="Simon A."/>
            <person name="Yun M.H."/>
        </authorList>
    </citation>
    <scope>NUCLEOTIDE SEQUENCE</scope>
    <source>
        <strain evidence="1">20211129_DDA</strain>
        <tissue evidence="1">Liver</tissue>
    </source>
</reference>
<protein>
    <submittedName>
        <fullName evidence="1">Uncharacterized protein</fullName>
    </submittedName>
</protein>
<proteinExistence type="predicted"/>
<evidence type="ECO:0000313" key="1">
    <source>
        <dbReference type="EMBL" id="KAJ1097740.1"/>
    </source>
</evidence>
<dbReference type="EMBL" id="JANPWB010000014">
    <property type="protein sequence ID" value="KAJ1097740.1"/>
    <property type="molecule type" value="Genomic_DNA"/>
</dbReference>
<comment type="caution">
    <text evidence="1">The sequence shown here is derived from an EMBL/GenBank/DDBJ whole genome shotgun (WGS) entry which is preliminary data.</text>
</comment>
<evidence type="ECO:0000313" key="2">
    <source>
        <dbReference type="Proteomes" id="UP001066276"/>
    </source>
</evidence>
<dbReference type="Proteomes" id="UP001066276">
    <property type="component" value="Chromosome 10"/>
</dbReference>
<accession>A0AAV7M1V3</accession>
<name>A0AAV7M1V3_PLEWA</name>
<gene>
    <name evidence="1" type="ORF">NDU88_002857</name>
</gene>
<sequence>MMGRNADAKVKGQRSSSRMDVFRQNEVVPKNPRVKSRRGEKKMQLHLRENTKQIWERVIPGHRCARSWCCGPASCFNELRVDTAFHGAAVLHCFRVLKIRNVFRGAAGLHCISRCWGTALCFRVLRVCSVFQGAAGLRYVSGCCKSELCFRVLRAALCFRVLRAALYFSVLRICAVFQGAAGRNCLSACIQWDWALGAAVQQECAVCFKVQEGPAVCFMVGKVFAVRHEWHQVNLVCLNFLLQSEAQVGGVF</sequence>
<organism evidence="1 2">
    <name type="scientific">Pleurodeles waltl</name>
    <name type="common">Iberian ribbed newt</name>
    <dbReference type="NCBI Taxonomy" id="8319"/>
    <lineage>
        <taxon>Eukaryota</taxon>
        <taxon>Metazoa</taxon>
        <taxon>Chordata</taxon>
        <taxon>Craniata</taxon>
        <taxon>Vertebrata</taxon>
        <taxon>Euteleostomi</taxon>
        <taxon>Amphibia</taxon>
        <taxon>Batrachia</taxon>
        <taxon>Caudata</taxon>
        <taxon>Salamandroidea</taxon>
        <taxon>Salamandridae</taxon>
        <taxon>Pleurodelinae</taxon>
        <taxon>Pleurodeles</taxon>
    </lineage>
</organism>